<protein>
    <recommendedName>
        <fullName evidence="4 13">Alpha-galactosidase</fullName>
        <ecNumber evidence="4 13">3.2.1.22</ecNumber>
    </recommendedName>
    <alternativeName>
        <fullName evidence="13">Melibiase</fullName>
    </alternativeName>
</protein>
<sequence>MYSTAIVLSALVAAPLALGAALRPRLDNGVAKTPPMGWNTYNHYSCTPNETIVKSNAKALVDLGLADLGYRYVTTDCGWTVANRTSDGSLTWNETLFPSGFPALGEYIHGLGLLFGVYEDAGIRSCQTDMEQAGSLYHEAQDAALFTSWKIDALKYDNCFSDAATGYPNVNYEPSTSPSARYTNMTKALAAQGRSVLFQICEWGVDFPALWAPALGNTWRIGNDIIPAWRAIYRTLNQAVPQTSFAGPGQWPDLDMLEVGNDILTTAEEQTHFSLWAILKSPLVIGGALKDEVTSISDASLAILSNKDVISFNQDSLGVSATLNRRWSEEGYEVWSGPLSGGRTVAALINWADESRELTLDLPDVGIQAAGTVKDIWAGKTVSNVKSSYTATVAAHGVMLVELSDTTASGTYPASKFGTSKGNSVTFNSIYANTTSANHTLVVAFSKSSSKATSITVQSSSTQKKSTINVPASSKTVSASISLSAGSSNTITISSTLAIDSIQIQSPAGTYYPSTSFTLAGSATLTQCGSGFCQPVGSKIGYLDSTNTASITVSATVSGTTSSKYLELDYINNDIAFSTSWGLGANARNITVAVNGGDPVRLEVPLSGQHSELFGPGLGWWDTASLGVVVDGWKDGDNEVVVGNVAGSDAFQTWGADFVGFRVFD</sequence>
<evidence type="ECO:0000256" key="5">
    <source>
        <dbReference type="ARBA" id="ARBA00022525"/>
    </source>
</evidence>
<keyword evidence="8 13" id="KW-1015">Disulfide bond</keyword>
<keyword evidence="7 13" id="KW-0378">Hydrolase</keyword>
<evidence type="ECO:0000256" key="3">
    <source>
        <dbReference type="ARBA" id="ARBA00009743"/>
    </source>
</evidence>
<keyword evidence="17" id="KW-1185">Reference proteome</keyword>
<name>A0A9W9SG73_9EURO</name>
<reference evidence="16" key="1">
    <citation type="submission" date="2022-11" db="EMBL/GenBank/DDBJ databases">
        <authorList>
            <person name="Petersen C."/>
        </authorList>
    </citation>
    <scope>NUCLEOTIDE SEQUENCE</scope>
    <source>
        <strain evidence="16">IBT 29864</strain>
    </source>
</reference>
<keyword evidence="5" id="KW-0964">Secreted</keyword>
<keyword evidence="6 14" id="KW-0732">Signal</keyword>
<dbReference type="PRINTS" id="PR00740">
    <property type="entry name" value="GLHYDRLASE27"/>
</dbReference>
<evidence type="ECO:0000313" key="16">
    <source>
        <dbReference type="EMBL" id="KAJ5378051.1"/>
    </source>
</evidence>
<feature type="signal peptide" evidence="14">
    <location>
        <begin position="1"/>
        <end position="19"/>
    </location>
</feature>
<keyword evidence="10" id="KW-0119">Carbohydrate metabolism</keyword>
<feature type="chain" id="PRO_5041000717" description="Alpha-galactosidase" evidence="14">
    <location>
        <begin position="20"/>
        <end position="665"/>
    </location>
</feature>
<dbReference type="EC" id="3.2.1.22" evidence="4 13"/>
<dbReference type="GO" id="GO:0005576">
    <property type="term" value="C:extracellular region"/>
    <property type="evidence" value="ECO:0007669"/>
    <property type="project" value="UniProtKB-SubCell"/>
</dbReference>
<dbReference type="RefSeq" id="XP_056556914.1">
    <property type="nucleotide sequence ID" value="XM_056698389.1"/>
</dbReference>
<evidence type="ECO:0000256" key="13">
    <source>
        <dbReference type="RuleBase" id="RU361168"/>
    </source>
</evidence>
<comment type="subcellular location">
    <subcellularLocation>
        <location evidence="2">Secreted</location>
    </subcellularLocation>
</comment>
<comment type="catalytic activity">
    <reaction evidence="1 13">
        <text>Hydrolysis of terminal, non-reducing alpha-D-galactose residues in alpha-D-galactosides, including galactose oligosaccharides, galactomannans and galactolipids.</text>
        <dbReference type="EC" id="3.2.1.22"/>
    </reaction>
</comment>
<feature type="domain" description="Alpha galactosidase C-terminal" evidence="15">
    <location>
        <begin position="330"/>
        <end position="403"/>
    </location>
</feature>
<dbReference type="Gene3D" id="2.60.120.260">
    <property type="entry name" value="Galactose-binding domain-like"/>
    <property type="match status" value="1"/>
</dbReference>
<keyword evidence="12" id="KW-0624">Polysaccharide degradation</keyword>
<dbReference type="InterPro" id="IPR013785">
    <property type="entry name" value="Aldolase_TIM"/>
</dbReference>
<reference evidence="16" key="2">
    <citation type="journal article" date="2023" name="IMA Fungus">
        <title>Comparative genomic study of the Penicillium genus elucidates a diverse pangenome and 15 lateral gene transfer events.</title>
        <authorList>
            <person name="Petersen C."/>
            <person name="Sorensen T."/>
            <person name="Nielsen M.R."/>
            <person name="Sondergaard T.E."/>
            <person name="Sorensen J.L."/>
            <person name="Fitzpatrick D.A."/>
            <person name="Frisvad J.C."/>
            <person name="Nielsen K.L."/>
        </authorList>
    </citation>
    <scope>NUCLEOTIDE SEQUENCE</scope>
    <source>
        <strain evidence="16">IBT 29864</strain>
    </source>
</reference>
<dbReference type="SUPFAM" id="SSF51445">
    <property type="entry name" value="(Trans)glycosidases"/>
    <property type="match status" value="1"/>
</dbReference>
<dbReference type="Pfam" id="PF16499">
    <property type="entry name" value="Melibiase_2"/>
    <property type="match status" value="1"/>
</dbReference>
<dbReference type="AlphaFoldDB" id="A0A9W9SG73"/>
<dbReference type="OrthoDB" id="5795902at2759"/>
<evidence type="ECO:0000256" key="9">
    <source>
        <dbReference type="ARBA" id="ARBA00023180"/>
    </source>
</evidence>
<dbReference type="EMBL" id="JAPZBS010000004">
    <property type="protein sequence ID" value="KAJ5378051.1"/>
    <property type="molecule type" value="Genomic_DNA"/>
</dbReference>
<evidence type="ECO:0000256" key="8">
    <source>
        <dbReference type="ARBA" id="ARBA00023157"/>
    </source>
</evidence>
<dbReference type="InterPro" id="IPR017853">
    <property type="entry name" value="GH"/>
</dbReference>
<dbReference type="Gene3D" id="3.20.20.70">
    <property type="entry name" value="Aldolase class I"/>
    <property type="match status" value="1"/>
</dbReference>
<keyword evidence="11 13" id="KW-0326">Glycosidase</keyword>
<dbReference type="PANTHER" id="PTHR11452:SF75">
    <property type="entry name" value="ALPHA-GALACTOSIDASE MEL1"/>
    <property type="match status" value="1"/>
</dbReference>
<evidence type="ECO:0000256" key="14">
    <source>
        <dbReference type="SAM" id="SignalP"/>
    </source>
</evidence>
<dbReference type="CDD" id="cd14792">
    <property type="entry name" value="GH27"/>
    <property type="match status" value="1"/>
</dbReference>
<keyword evidence="9" id="KW-0325">Glycoprotein</keyword>
<dbReference type="FunFam" id="2.60.40.1180:FF:000008">
    <property type="entry name" value="Alpha-galactosidase"/>
    <property type="match status" value="1"/>
</dbReference>
<evidence type="ECO:0000256" key="11">
    <source>
        <dbReference type="ARBA" id="ARBA00023295"/>
    </source>
</evidence>
<evidence type="ECO:0000256" key="4">
    <source>
        <dbReference type="ARBA" id="ARBA00012755"/>
    </source>
</evidence>
<evidence type="ECO:0000313" key="17">
    <source>
        <dbReference type="Proteomes" id="UP001147782"/>
    </source>
</evidence>
<gene>
    <name evidence="16" type="ORF">N7496_005460</name>
</gene>
<dbReference type="GO" id="GO:0000272">
    <property type="term" value="P:polysaccharide catabolic process"/>
    <property type="evidence" value="ECO:0007669"/>
    <property type="project" value="UniProtKB-KW"/>
</dbReference>
<evidence type="ECO:0000256" key="12">
    <source>
        <dbReference type="ARBA" id="ARBA00023326"/>
    </source>
</evidence>
<dbReference type="Pfam" id="PF17801">
    <property type="entry name" value="Melibiase_C"/>
    <property type="match status" value="1"/>
</dbReference>
<dbReference type="CDD" id="cd04081">
    <property type="entry name" value="CBM35_galactosidase-like"/>
    <property type="match status" value="1"/>
</dbReference>
<evidence type="ECO:0000256" key="10">
    <source>
        <dbReference type="ARBA" id="ARBA00023277"/>
    </source>
</evidence>
<comment type="similarity">
    <text evidence="3 13">Belongs to the glycosyl hydrolase 27 family.</text>
</comment>
<comment type="caution">
    <text evidence="16">The sequence shown here is derived from an EMBL/GenBank/DDBJ whole genome shotgun (WGS) entry which is preliminary data.</text>
</comment>
<dbReference type="GeneID" id="81437568"/>
<evidence type="ECO:0000256" key="6">
    <source>
        <dbReference type="ARBA" id="ARBA00022729"/>
    </source>
</evidence>
<proteinExistence type="inferred from homology"/>
<dbReference type="InterPro" id="IPR002241">
    <property type="entry name" value="Glyco_hydro_27"/>
</dbReference>
<evidence type="ECO:0000256" key="2">
    <source>
        <dbReference type="ARBA" id="ARBA00004613"/>
    </source>
</evidence>
<evidence type="ECO:0000256" key="7">
    <source>
        <dbReference type="ARBA" id="ARBA00022801"/>
    </source>
</evidence>
<accession>A0A9W9SG73</accession>
<organism evidence="16 17">
    <name type="scientific">Penicillium cataractarum</name>
    <dbReference type="NCBI Taxonomy" id="2100454"/>
    <lineage>
        <taxon>Eukaryota</taxon>
        <taxon>Fungi</taxon>
        <taxon>Dikarya</taxon>
        <taxon>Ascomycota</taxon>
        <taxon>Pezizomycotina</taxon>
        <taxon>Eurotiomycetes</taxon>
        <taxon>Eurotiomycetidae</taxon>
        <taxon>Eurotiales</taxon>
        <taxon>Aspergillaceae</taxon>
        <taxon>Penicillium</taxon>
    </lineage>
</organism>
<dbReference type="FunFam" id="3.20.20.70:FF:000197">
    <property type="entry name" value="Alpha-galactosidase"/>
    <property type="match status" value="1"/>
</dbReference>
<evidence type="ECO:0000256" key="1">
    <source>
        <dbReference type="ARBA" id="ARBA00001255"/>
    </source>
</evidence>
<evidence type="ECO:0000259" key="15">
    <source>
        <dbReference type="Pfam" id="PF17801"/>
    </source>
</evidence>
<dbReference type="InterPro" id="IPR041233">
    <property type="entry name" value="Melibiase_C"/>
</dbReference>
<dbReference type="InterPro" id="IPR013780">
    <property type="entry name" value="Glyco_hydro_b"/>
</dbReference>
<dbReference type="GO" id="GO:0004557">
    <property type="term" value="F:alpha-galactosidase activity"/>
    <property type="evidence" value="ECO:0007669"/>
    <property type="project" value="UniProtKB-EC"/>
</dbReference>
<dbReference type="Proteomes" id="UP001147782">
    <property type="component" value="Unassembled WGS sequence"/>
</dbReference>
<dbReference type="PANTHER" id="PTHR11452">
    <property type="entry name" value="ALPHA-GALACTOSIDASE/ALPHA-N-ACETYLGALACTOSAMINIDASE"/>
    <property type="match status" value="1"/>
</dbReference>
<dbReference type="SUPFAM" id="SSF51011">
    <property type="entry name" value="Glycosyl hydrolase domain"/>
    <property type="match status" value="1"/>
</dbReference>
<dbReference type="Gene3D" id="2.60.40.1180">
    <property type="entry name" value="Golgi alpha-mannosidase II"/>
    <property type="match status" value="1"/>
</dbReference>